<feature type="compositionally biased region" description="Basic residues" evidence="1">
    <location>
        <begin position="721"/>
        <end position="731"/>
    </location>
</feature>
<protein>
    <submittedName>
        <fullName evidence="2">Uncharacterized protein</fullName>
    </submittedName>
</protein>
<dbReference type="AlphaFoldDB" id="A0A0E9NRQ3"/>
<gene>
    <name evidence="2" type="ORF">G7K_6191-t1</name>
</gene>
<organism evidence="2 3">
    <name type="scientific">Saitoella complicata (strain BCRC 22490 / CBS 7301 / JCM 7358 / NBRC 10748 / NRRL Y-17804)</name>
    <dbReference type="NCBI Taxonomy" id="698492"/>
    <lineage>
        <taxon>Eukaryota</taxon>
        <taxon>Fungi</taxon>
        <taxon>Dikarya</taxon>
        <taxon>Ascomycota</taxon>
        <taxon>Taphrinomycotina</taxon>
        <taxon>Taphrinomycotina incertae sedis</taxon>
        <taxon>Saitoella</taxon>
    </lineage>
</organism>
<accession>A0A0E9NRQ3</accession>
<evidence type="ECO:0000256" key="1">
    <source>
        <dbReference type="SAM" id="MobiDB-lite"/>
    </source>
</evidence>
<dbReference type="Proteomes" id="UP000033140">
    <property type="component" value="Unassembled WGS sequence"/>
</dbReference>
<reference evidence="2 3" key="2">
    <citation type="journal article" date="2014" name="J. Gen. Appl. Microbiol.">
        <title>The early diverging ascomycetous budding yeast Saitoella complicata has three histone deacetylases belonging to the Clr6, Hos2, and Rpd3 lineages.</title>
        <authorList>
            <person name="Nishida H."/>
            <person name="Matsumoto T."/>
            <person name="Kondo S."/>
            <person name="Hamamoto M."/>
            <person name="Yoshikawa H."/>
        </authorList>
    </citation>
    <scope>NUCLEOTIDE SEQUENCE [LARGE SCALE GENOMIC DNA]</scope>
    <source>
        <strain evidence="2 3">NRRL Y-17804</strain>
    </source>
</reference>
<comment type="caution">
    <text evidence="2">The sequence shown here is derived from an EMBL/GenBank/DDBJ whole genome shotgun (WGS) entry which is preliminary data.</text>
</comment>
<feature type="compositionally biased region" description="Low complexity" evidence="1">
    <location>
        <begin position="44"/>
        <end position="53"/>
    </location>
</feature>
<evidence type="ECO:0000313" key="3">
    <source>
        <dbReference type="Proteomes" id="UP000033140"/>
    </source>
</evidence>
<feature type="compositionally biased region" description="Polar residues" evidence="1">
    <location>
        <begin position="1"/>
        <end position="17"/>
    </location>
</feature>
<feature type="region of interest" description="Disordered" evidence="1">
    <location>
        <begin position="1"/>
        <end position="76"/>
    </location>
</feature>
<feature type="region of interest" description="Disordered" evidence="1">
    <location>
        <begin position="403"/>
        <end position="451"/>
    </location>
</feature>
<feature type="region of interest" description="Disordered" evidence="1">
    <location>
        <begin position="714"/>
        <end position="832"/>
    </location>
</feature>
<feature type="region of interest" description="Disordered" evidence="1">
    <location>
        <begin position="522"/>
        <end position="556"/>
    </location>
</feature>
<feature type="region of interest" description="Disordered" evidence="1">
    <location>
        <begin position="1109"/>
        <end position="1155"/>
    </location>
</feature>
<reference evidence="2 3" key="3">
    <citation type="journal article" date="2015" name="Genome Announc.">
        <title>Draft Genome Sequence of the Archiascomycetous Yeast Saitoella complicata.</title>
        <authorList>
            <person name="Yamauchi K."/>
            <person name="Kondo S."/>
            <person name="Hamamoto M."/>
            <person name="Takahashi Y."/>
            <person name="Ogura Y."/>
            <person name="Hayashi T."/>
            <person name="Nishida H."/>
        </authorList>
    </citation>
    <scope>NUCLEOTIDE SEQUENCE [LARGE SCALE GENOMIC DNA]</scope>
    <source>
        <strain evidence="2 3">NRRL Y-17804</strain>
    </source>
</reference>
<name>A0A0E9NRQ3_SAICN</name>
<keyword evidence="3" id="KW-1185">Reference proteome</keyword>
<feature type="compositionally biased region" description="Gly residues" evidence="1">
    <location>
        <begin position="1112"/>
        <end position="1123"/>
    </location>
</feature>
<proteinExistence type="predicted"/>
<feature type="region of interest" description="Disordered" evidence="1">
    <location>
        <begin position="914"/>
        <end position="935"/>
    </location>
</feature>
<dbReference type="EMBL" id="BACD03000060">
    <property type="protein sequence ID" value="GAO52105.1"/>
    <property type="molecule type" value="Genomic_DNA"/>
</dbReference>
<feature type="compositionally biased region" description="Polar residues" evidence="1">
    <location>
        <begin position="529"/>
        <end position="554"/>
    </location>
</feature>
<feature type="compositionally biased region" description="Acidic residues" evidence="1">
    <location>
        <begin position="33"/>
        <end position="43"/>
    </location>
</feature>
<sequence>MSQQLKASGSYVNNRVLQINGRERSRYTPLRNDEDDGIDEDDAALSALPDDSATGGSASPTENNPSALDTDATEPDVLTETEASTVTLSTALMLSMIVDPDQAAEQTLSIMAADFDQAAETASSVPYVEGWSNSTEGQSLSDQFDLAHHLDSTQTHVPEAQTYSSVLNPGVEYTAVETNNPLPHHYPSALYPGLYYVSPGGTPGVNVDESSGSGSEMFSGWSVFGSEEPWTREALRNWAEMLRRYIFIQRDEPGSQAPSGSVSRVSSSIGLQRLGRACYLPRSLDVSRSRSRVRPELRRRRSLPQDPLLERYRRVWREVETVWQAYGSEGGSAGPHPVQFQEWRPAENVRSVGSERSLSVGPGLQRLPTPYGLLRDEVTAMGRVESHTAEDVFLARPASETRVAVPPGHPVGGVTIGSSRTNVEGEEEEKKDRKGKKRATPEEMAQWEGEDAIECTADEPETRSQLDGGTPGPVIPTNVRMPVDETAHVPRALPVVGIEDVRTPMVSEGGRKYFYSAQSGWFHDADTLPPSSRQTASRNSMRPSESGSNVNGSRDPNEALIARLGSYNDQELRAELERATRELQRLDEAACVPSFAELWQNGEGSSRGVTAANRYTMAARERQQPLLEHAHTAPPRMDVEEGSMEGNVLGLEAPARVDVGVVNGLPVEDASLARESESYVTAQESPSIEQQQYWPPLNNGRAALGPSHIEIPEAAETSTRTRTRHHFRSRPRMNEGVPTPRGLRRLPDGSFRPPPQFDLWSPDTPEIIPERYRRNPLSPLGDGRPRRPSGGEVLLHPALMNGHGQSKSESEVSVEEQPVQRAEESYDTAPLERSCEQGYDSSHMIDISANEPVEPFVEPRNMVAERLRLLPSPVTRSGWITPTTQARLLETVLARQDPTHISAYRAREGEEYPFHEPPRQQRRPFHRDRPAPTPPRYMLQEEVIAPMPVRGPGVERWLRAVPGQVEDVPSPVIGSYASTRVGTPSVMCTSRSSDSGVDEVLAVQPEERLVSPGTIEVQAPVEEYEVPPPVPSFQVQEASPATSPVVEYTTVRAAQEPYAIPGLFEVGYRPSSRTGPASEASTAKLTSGHGSAASLAQIAVDALRRAVTPVGSTGGGEGEGQGMGEMALAAEERRKESLKDTPKTVFMIGDGDGEA</sequence>
<evidence type="ECO:0000313" key="2">
    <source>
        <dbReference type="EMBL" id="GAO52105.1"/>
    </source>
</evidence>
<feature type="compositionally biased region" description="Polar residues" evidence="1">
    <location>
        <begin position="54"/>
        <end position="67"/>
    </location>
</feature>
<feature type="compositionally biased region" description="Basic and acidic residues" evidence="1">
    <location>
        <begin position="1130"/>
        <end position="1142"/>
    </location>
</feature>
<reference evidence="2 3" key="1">
    <citation type="journal article" date="2011" name="J. Gen. Appl. Microbiol.">
        <title>Draft genome sequencing of the enigmatic yeast Saitoella complicata.</title>
        <authorList>
            <person name="Nishida H."/>
            <person name="Hamamoto M."/>
            <person name="Sugiyama J."/>
        </authorList>
    </citation>
    <scope>NUCLEOTIDE SEQUENCE [LARGE SCALE GENOMIC DNA]</scope>
    <source>
        <strain evidence="2 3">NRRL Y-17804</strain>
    </source>
</reference>